<evidence type="ECO:0000313" key="4">
    <source>
        <dbReference type="EMBL" id="CAB3363854.1"/>
    </source>
</evidence>
<sequence length="238" mass="26812">MGNAYMKQHLETATKTGVLRISFKKLNEVPEELKQLESNLRTLDMSDNKFASLPPWLGNFKMLKHLTISNNRITNLPEEIGMLIKLDTFAAHGNRIASLPDSISALSNLKIVDLSGNKLKNFPSVFNGLKKLNSIDLSKNEITEVTEEACKDLHVVEINLNQNQISSITPKLGECPKLRTLRLEENCLQIPVVIPLMRDSTISLLALEGNLFDMKALAHADGYEQYMDRYTAVKKKLY</sequence>
<evidence type="ECO:0000256" key="1">
    <source>
        <dbReference type="ARBA" id="ARBA00022614"/>
    </source>
</evidence>
<proteinExistence type="predicted"/>
<dbReference type="PANTHER" id="PTHR48051">
    <property type="match status" value="1"/>
</dbReference>
<evidence type="ECO:0000313" key="5">
    <source>
        <dbReference type="Proteomes" id="UP000494165"/>
    </source>
</evidence>
<evidence type="ECO:0000259" key="3">
    <source>
        <dbReference type="Pfam" id="PF23598"/>
    </source>
</evidence>
<keyword evidence="2" id="KW-0677">Repeat</keyword>
<dbReference type="InterPro" id="IPR032675">
    <property type="entry name" value="LRR_dom_sf"/>
</dbReference>
<feature type="domain" description="Disease resistance R13L4/SHOC-2-like LRR" evidence="3">
    <location>
        <begin position="57"/>
        <end position="181"/>
    </location>
</feature>
<dbReference type="SUPFAM" id="SSF52058">
    <property type="entry name" value="L domain-like"/>
    <property type="match status" value="1"/>
</dbReference>
<dbReference type="Proteomes" id="UP000494165">
    <property type="component" value="Unassembled WGS sequence"/>
</dbReference>
<dbReference type="InterPro" id="IPR055414">
    <property type="entry name" value="LRR_R13L4/SHOC2-like"/>
</dbReference>
<comment type="caution">
    <text evidence="4">The sequence shown here is derived from an EMBL/GenBank/DDBJ whole genome shotgun (WGS) entry which is preliminary data.</text>
</comment>
<dbReference type="PROSITE" id="PS51450">
    <property type="entry name" value="LRR"/>
    <property type="match status" value="1"/>
</dbReference>
<dbReference type="Gene3D" id="3.80.10.10">
    <property type="entry name" value="Ribonuclease Inhibitor"/>
    <property type="match status" value="2"/>
</dbReference>
<dbReference type="EMBL" id="CADEPI010000013">
    <property type="protein sequence ID" value="CAB3363854.1"/>
    <property type="molecule type" value="Genomic_DNA"/>
</dbReference>
<dbReference type="InterPro" id="IPR050216">
    <property type="entry name" value="LRR_domain-containing"/>
</dbReference>
<dbReference type="SMART" id="SM00369">
    <property type="entry name" value="LRR_TYP"/>
    <property type="match status" value="5"/>
</dbReference>
<dbReference type="OrthoDB" id="1728874at2759"/>
<dbReference type="FunFam" id="3.80.10.10:FF:000230">
    <property type="entry name" value="Leucine-rich repeat-containing protein 57"/>
    <property type="match status" value="1"/>
</dbReference>
<dbReference type="Pfam" id="PF23598">
    <property type="entry name" value="LRR_14"/>
    <property type="match status" value="1"/>
</dbReference>
<dbReference type="PRINTS" id="PR00019">
    <property type="entry name" value="LEURICHRPT"/>
</dbReference>
<protein>
    <recommendedName>
        <fullName evidence="3">Disease resistance R13L4/SHOC-2-like LRR domain-containing protein</fullName>
    </recommendedName>
</protein>
<dbReference type="InterPro" id="IPR003591">
    <property type="entry name" value="Leu-rich_rpt_typical-subtyp"/>
</dbReference>
<keyword evidence="1" id="KW-0433">Leucine-rich repeat</keyword>
<dbReference type="GO" id="GO:0005737">
    <property type="term" value="C:cytoplasm"/>
    <property type="evidence" value="ECO:0007669"/>
    <property type="project" value="TreeGrafter"/>
</dbReference>
<dbReference type="AlphaFoldDB" id="A0A8S1C7K6"/>
<gene>
    <name evidence="4" type="ORF">CLODIP_2_CD09992</name>
</gene>
<dbReference type="PANTHER" id="PTHR48051:SF54">
    <property type="entry name" value="LEUCINE-RICH REPEAT-CONTAINING PROTEIN"/>
    <property type="match status" value="1"/>
</dbReference>
<dbReference type="InterPro" id="IPR001611">
    <property type="entry name" value="Leu-rich_rpt"/>
</dbReference>
<name>A0A8S1C7K6_9INSE</name>
<accession>A0A8S1C7K6</accession>
<evidence type="ECO:0000256" key="2">
    <source>
        <dbReference type="ARBA" id="ARBA00022737"/>
    </source>
</evidence>
<organism evidence="4 5">
    <name type="scientific">Cloeon dipterum</name>
    <dbReference type="NCBI Taxonomy" id="197152"/>
    <lineage>
        <taxon>Eukaryota</taxon>
        <taxon>Metazoa</taxon>
        <taxon>Ecdysozoa</taxon>
        <taxon>Arthropoda</taxon>
        <taxon>Hexapoda</taxon>
        <taxon>Insecta</taxon>
        <taxon>Pterygota</taxon>
        <taxon>Palaeoptera</taxon>
        <taxon>Ephemeroptera</taxon>
        <taxon>Pisciforma</taxon>
        <taxon>Baetidae</taxon>
        <taxon>Cloeon</taxon>
    </lineage>
</organism>
<keyword evidence="5" id="KW-1185">Reference proteome</keyword>
<reference evidence="4 5" key="1">
    <citation type="submission" date="2020-04" db="EMBL/GenBank/DDBJ databases">
        <authorList>
            <person name="Alioto T."/>
            <person name="Alioto T."/>
            <person name="Gomez Garrido J."/>
        </authorList>
    </citation>
    <scope>NUCLEOTIDE SEQUENCE [LARGE SCALE GENOMIC DNA]</scope>
</reference>